<accession>A0A657LWM4</accession>
<dbReference type="AlphaFoldDB" id="A0A657LWM4"/>
<organism evidence="2 3">
    <name type="scientific">Pararhizobium antarcticum</name>
    <dbReference type="NCBI Taxonomy" id="1798805"/>
    <lineage>
        <taxon>Bacteria</taxon>
        <taxon>Pseudomonadati</taxon>
        <taxon>Pseudomonadota</taxon>
        <taxon>Alphaproteobacteria</taxon>
        <taxon>Hyphomicrobiales</taxon>
        <taxon>Rhizobiaceae</taxon>
        <taxon>Rhizobium/Agrobacterium group</taxon>
        <taxon>Pararhizobium</taxon>
    </lineage>
</organism>
<dbReference type="RefSeq" id="WP_071831546.1">
    <property type="nucleotide sequence ID" value="NZ_LSRP01000035.1"/>
</dbReference>
<evidence type="ECO:0000259" key="1">
    <source>
        <dbReference type="Pfam" id="PF06527"/>
    </source>
</evidence>
<dbReference type="EMBL" id="LSRP01000035">
    <property type="protein sequence ID" value="OJG00184.1"/>
    <property type="molecule type" value="Genomic_DNA"/>
</dbReference>
<evidence type="ECO:0000313" key="2">
    <source>
        <dbReference type="EMBL" id="OJG00184.1"/>
    </source>
</evidence>
<dbReference type="Proteomes" id="UP000182661">
    <property type="component" value="Unassembled WGS sequence"/>
</dbReference>
<proteinExistence type="predicted"/>
<dbReference type="Pfam" id="PF06527">
    <property type="entry name" value="TniQ"/>
    <property type="match status" value="1"/>
</dbReference>
<feature type="domain" description="TniQ" evidence="1">
    <location>
        <begin position="72"/>
        <end position="137"/>
    </location>
</feature>
<comment type="caution">
    <text evidence="2">The sequence shown here is derived from an EMBL/GenBank/DDBJ whole genome shotgun (WGS) entry which is preliminary data.</text>
</comment>
<sequence length="723" mass="82726">MPLEPTFMMFARWNLPPGMGEPAFGFILRLVREQGIPSLLTFNLWNEVSGGHCVEYEKALNIIEQHPFPEEWKLKLRHATPKTVGKCVEIGGQAFRRIQLTTQKRRWCPACLAEQAYHRVWWDVVHVRRCPYHGLELETRDVGGGPVSWTWTDFETSRNGYMLARYGTPPYSEETFARYMIGRMGFDTPIPHELFDRYDISTAIRFCEMYGRLLSNPFHKRVPDLRTDDIDIGFRASKSREVLTDNLRTWIRENARFKSTSRGQDDVFGWLRGYHFLLKNRDLEAVSRAICREASSLEYQGITRPTSASDFERKHTTIRRLAPELKMSERGVQRIADELGLIDRARLKSVLSEDSAVRIAEFARELLTASQTRKLLGISHRGLPQLVAAGHLKSFVGLAKGRRNGGSFDLRRINAILDKIQHIETGGNKDHAVSFWKYCKQTKVSMGQAAVGILDGRIKVLAKADPARGFSGLTVEGPYHIQRRRANAKPVERRRVKLPDYVNSNEAAAILSLSSMTVCALREAGHLGLPKKVAQEFLLPRQAVLEFATSHARISLFENVLRVHPTVLNDQMLNDGVVPVISGQRGRHRLESVYRRSDMLRVFGLETDTSMVTDSDFQRLWVKLQRGVEDMLLTMYFPPFLPRRGQRVWASSSCMSVLFEYDDTTRELCARIVPRKGQGTDYRLPLNITEDCLMQFLLDIKGTVAEAKARKSRYERIKRQSPT</sequence>
<name>A0A657LWM4_9HYPH</name>
<reference evidence="2 3" key="1">
    <citation type="submission" date="2016-02" db="EMBL/GenBank/DDBJ databases">
        <title>Genome sequencing of a beta-galactosidase producing bacteria Rhizobium sp. 59.</title>
        <authorList>
            <person name="Wang D."/>
            <person name="Kot W."/>
            <person name="Qin Y."/>
            <person name="Hansen L."/>
            <person name="Naqvi K."/>
            <person name="Rensing C."/>
        </authorList>
    </citation>
    <scope>NUCLEOTIDE SEQUENCE [LARGE SCALE GENOMIC DNA]</scope>
    <source>
        <strain evidence="2 3">59</strain>
    </source>
</reference>
<dbReference type="OrthoDB" id="7595282at2"/>
<keyword evidence="3" id="KW-1185">Reference proteome</keyword>
<gene>
    <name evidence="2" type="ORF">AX760_10660</name>
</gene>
<protein>
    <recommendedName>
        <fullName evidence="1">TniQ domain-containing protein</fullName>
    </recommendedName>
</protein>
<evidence type="ECO:0000313" key="3">
    <source>
        <dbReference type="Proteomes" id="UP000182661"/>
    </source>
</evidence>
<dbReference type="InterPro" id="IPR009492">
    <property type="entry name" value="TniQ"/>
</dbReference>